<feature type="region of interest" description="Disordered" evidence="1">
    <location>
        <begin position="1"/>
        <end position="78"/>
    </location>
</feature>
<feature type="domain" description="PDZ" evidence="2">
    <location>
        <begin position="85"/>
        <end position="155"/>
    </location>
</feature>
<feature type="region of interest" description="Disordered" evidence="1">
    <location>
        <begin position="269"/>
        <end position="320"/>
    </location>
</feature>
<dbReference type="InterPro" id="IPR001478">
    <property type="entry name" value="PDZ"/>
</dbReference>
<sequence length="489" mass="52849">MGVTPAPAFGQNSPRGAGHPVRQSTSFETQDPTPSNLTRMPRRPALGMTGASYPLPPAGSAGQSPRSQSRGPIDQEAGGGTLEFTVQLHRQESGYGFRIIGGTEEGSQVSVGHIVPGGSADLDGRLRKGDEIIHVDGQSVLNSSHHRVVQLMTNAALNGHVTLGIRRRLNAYHDVTSSSQGAQYPYDVTVTRRETEGFGFVIISSVTKLGTTLGEFIGRILENSPAERCGRLHVGDRIMAVNGMDITHMHHEDIVNLIKESGLSVVLTIGPPPDDTSSTASPSQRSSQGSMVNALAYPAGGEQDGPRKPDLSPSHAGWERVNLGGTVERPRDFNRTRFPNQQGPEEGEMYSVDLHRGSRGFGFSIRGGREFNNMPLFVLRIAEGGAADLDGRLKVGDQILEINNRSTDSMTHTEAIDIIQSGGNFVRLLMKRTGKPPPTFEGTPSPVGRYPPPLSNGPIGHSSPHLGRRQIDREDYFHSYPHGRTFHNY</sequence>
<dbReference type="SUPFAM" id="SSF50156">
    <property type="entry name" value="PDZ domain-like"/>
    <property type="match status" value="3"/>
</dbReference>
<dbReference type="Gene3D" id="2.30.42.10">
    <property type="match status" value="3"/>
</dbReference>
<dbReference type="OrthoDB" id="66881at2759"/>
<dbReference type="PANTHER" id="PTHR10316:SF40">
    <property type="entry name" value="LD27118P"/>
    <property type="match status" value="1"/>
</dbReference>
<proteinExistence type="predicted"/>
<feature type="compositionally biased region" description="Polar residues" evidence="1">
    <location>
        <begin position="61"/>
        <end position="70"/>
    </location>
</feature>
<feature type="domain" description="PDZ" evidence="2">
    <location>
        <begin position="351"/>
        <end position="434"/>
    </location>
</feature>
<evidence type="ECO:0000259" key="2">
    <source>
        <dbReference type="PROSITE" id="PS50106"/>
    </source>
</evidence>
<dbReference type="STRING" id="400727.A0A2T7NTW4"/>
<dbReference type="PROSITE" id="PS50106">
    <property type="entry name" value="PDZ"/>
    <property type="match status" value="3"/>
</dbReference>
<dbReference type="FunFam" id="2.30.42.10:FF:000232">
    <property type="entry name" value="Uncharacterized protein, isoform A"/>
    <property type="match status" value="1"/>
</dbReference>
<name>A0A2T7NTW4_POMCA</name>
<dbReference type="GO" id="GO:0007165">
    <property type="term" value="P:signal transduction"/>
    <property type="evidence" value="ECO:0007669"/>
    <property type="project" value="TreeGrafter"/>
</dbReference>
<dbReference type="Proteomes" id="UP000245119">
    <property type="component" value="Linkage Group LG9"/>
</dbReference>
<evidence type="ECO:0000313" key="4">
    <source>
        <dbReference type="Proteomes" id="UP000245119"/>
    </source>
</evidence>
<dbReference type="Pfam" id="PF00595">
    <property type="entry name" value="PDZ"/>
    <property type="match status" value="3"/>
</dbReference>
<accession>A0A2T7NTW4</accession>
<evidence type="ECO:0000313" key="3">
    <source>
        <dbReference type="EMBL" id="PVD24617.1"/>
    </source>
</evidence>
<feature type="compositionally biased region" description="Polar residues" evidence="1">
    <location>
        <begin position="22"/>
        <end position="38"/>
    </location>
</feature>
<dbReference type="AlphaFoldDB" id="A0A2T7NTW4"/>
<feature type="compositionally biased region" description="Low complexity" evidence="1">
    <location>
        <begin position="275"/>
        <end position="290"/>
    </location>
</feature>
<dbReference type="InterPro" id="IPR036034">
    <property type="entry name" value="PDZ_sf"/>
</dbReference>
<protein>
    <recommendedName>
        <fullName evidence="2">PDZ domain-containing protein</fullName>
    </recommendedName>
</protein>
<feature type="domain" description="PDZ" evidence="2">
    <location>
        <begin position="187"/>
        <end position="273"/>
    </location>
</feature>
<dbReference type="FunFam" id="2.30.42.10:FF:000150">
    <property type="entry name" value="Membrane associated guanylate kinase, WW and PDZ domain containing 2"/>
    <property type="match status" value="1"/>
</dbReference>
<organism evidence="3 4">
    <name type="scientific">Pomacea canaliculata</name>
    <name type="common">Golden apple snail</name>
    <dbReference type="NCBI Taxonomy" id="400727"/>
    <lineage>
        <taxon>Eukaryota</taxon>
        <taxon>Metazoa</taxon>
        <taxon>Spiralia</taxon>
        <taxon>Lophotrochozoa</taxon>
        <taxon>Mollusca</taxon>
        <taxon>Gastropoda</taxon>
        <taxon>Caenogastropoda</taxon>
        <taxon>Architaenioglossa</taxon>
        <taxon>Ampullarioidea</taxon>
        <taxon>Ampullariidae</taxon>
        <taxon>Pomacea</taxon>
    </lineage>
</organism>
<dbReference type="EMBL" id="PZQS01000009">
    <property type="protein sequence ID" value="PVD24617.1"/>
    <property type="molecule type" value="Genomic_DNA"/>
</dbReference>
<dbReference type="CDD" id="cd06734">
    <property type="entry name" value="PDZ4_MAGI-1_3-like"/>
    <property type="match status" value="1"/>
</dbReference>
<dbReference type="SMART" id="SM00228">
    <property type="entry name" value="PDZ"/>
    <property type="match status" value="3"/>
</dbReference>
<dbReference type="PANTHER" id="PTHR10316">
    <property type="entry name" value="MEMBRANE ASSOCIATED GUANYLATE KINASE-RELATED"/>
    <property type="match status" value="1"/>
</dbReference>
<dbReference type="CDD" id="cd06735">
    <property type="entry name" value="PDZ5_MAGI-1_3-like"/>
    <property type="match status" value="1"/>
</dbReference>
<reference evidence="3 4" key="1">
    <citation type="submission" date="2018-04" db="EMBL/GenBank/DDBJ databases">
        <title>The genome of golden apple snail Pomacea canaliculata provides insight into stress tolerance and invasive adaptation.</title>
        <authorList>
            <person name="Liu C."/>
            <person name="Liu B."/>
            <person name="Ren Y."/>
            <person name="Zhang Y."/>
            <person name="Wang H."/>
            <person name="Li S."/>
            <person name="Jiang F."/>
            <person name="Yin L."/>
            <person name="Zhang G."/>
            <person name="Qian W."/>
            <person name="Fan W."/>
        </authorList>
    </citation>
    <scope>NUCLEOTIDE SEQUENCE [LARGE SCALE GENOMIC DNA]</scope>
    <source>
        <strain evidence="3">SZHN2017</strain>
        <tissue evidence="3">Muscle</tissue>
    </source>
</reference>
<gene>
    <name evidence="3" type="ORF">C0Q70_15101</name>
</gene>
<comment type="caution">
    <text evidence="3">The sequence shown here is derived from an EMBL/GenBank/DDBJ whole genome shotgun (WGS) entry which is preliminary data.</text>
</comment>
<keyword evidence="4" id="KW-1185">Reference proteome</keyword>
<evidence type="ECO:0000256" key="1">
    <source>
        <dbReference type="SAM" id="MobiDB-lite"/>
    </source>
</evidence>
<dbReference type="CDD" id="cd06733">
    <property type="entry name" value="PDZ3_MAGI-1_3-like"/>
    <property type="match status" value="1"/>
</dbReference>
<dbReference type="GO" id="GO:0005737">
    <property type="term" value="C:cytoplasm"/>
    <property type="evidence" value="ECO:0007669"/>
    <property type="project" value="TreeGrafter"/>
</dbReference>